<name>A0ABR8F5B7_NOSLI</name>
<dbReference type="Gene3D" id="3.40.50.300">
    <property type="entry name" value="P-loop containing nucleotide triphosphate hydrolases"/>
    <property type="match status" value="1"/>
</dbReference>
<dbReference type="InterPro" id="IPR027417">
    <property type="entry name" value="P-loop_NTPase"/>
</dbReference>
<dbReference type="Pfam" id="PF00931">
    <property type="entry name" value="NB-ARC"/>
    <property type="match status" value="1"/>
</dbReference>
<dbReference type="Proteomes" id="UP000604661">
    <property type="component" value="Unassembled WGS sequence"/>
</dbReference>
<dbReference type="EMBL" id="JACJTE010000063">
    <property type="protein sequence ID" value="MBD2564932.1"/>
    <property type="molecule type" value="Genomic_DNA"/>
</dbReference>
<dbReference type="PANTHER" id="PTHR47691:SF3">
    <property type="entry name" value="HTH-TYPE TRANSCRIPTIONAL REGULATOR RV0890C-RELATED"/>
    <property type="match status" value="1"/>
</dbReference>
<evidence type="ECO:0000259" key="1">
    <source>
        <dbReference type="Pfam" id="PF00931"/>
    </source>
</evidence>
<organism evidence="2 3">
    <name type="scientific">Nostoc linckia FACHB-391</name>
    <dbReference type="NCBI Taxonomy" id="2692906"/>
    <lineage>
        <taxon>Bacteria</taxon>
        <taxon>Bacillati</taxon>
        <taxon>Cyanobacteriota</taxon>
        <taxon>Cyanophyceae</taxon>
        <taxon>Nostocales</taxon>
        <taxon>Nostocaceae</taxon>
        <taxon>Nostoc</taxon>
    </lineage>
</organism>
<evidence type="ECO:0000313" key="2">
    <source>
        <dbReference type="EMBL" id="MBD2564932.1"/>
    </source>
</evidence>
<evidence type="ECO:0000313" key="3">
    <source>
        <dbReference type="Proteomes" id="UP000604661"/>
    </source>
</evidence>
<proteinExistence type="predicted"/>
<accession>A0ABR8F5B7</accession>
<protein>
    <submittedName>
        <fullName evidence="2">NACHT domain-containing protein</fullName>
    </submittedName>
</protein>
<comment type="caution">
    <text evidence="2">The sequence shown here is derived from an EMBL/GenBank/DDBJ whole genome shotgun (WGS) entry which is preliminary data.</text>
</comment>
<gene>
    <name evidence="2" type="ORF">H6G95_31010</name>
</gene>
<keyword evidence="3" id="KW-1185">Reference proteome</keyword>
<feature type="domain" description="NB-ARC" evidence="1">
    <location>
        <begin position="109"/>
        <end position="250"/>
    </location>
</feature>
<dbReference type="PRINTS" id="PR00364">
    <property type="entry name" value="DISEASERSIST"/>
</dbReference>
<sequence length="260" mass="30111">MPRSLRVHHQRIKYVKIALSENGYPTQKSLAYETGLSIDTISRFLNCKPVLYGTFEEICRKLNLDWREISTPDFEPTSLKKSIKTQELKSNKYQDWGTAVDVSVFYDRTQEMAQLESWILQDRCRLLTVFGRGGVGKTILAAKLAKHIQGEFDSVIWRSLRQAPSFDEIITDLVSFVSNHQEPKPDINKLIYYLRTSRCLIILDNLETVLDVGHTGKYRSDYQEYTELIRVIAEVEHKSCVILTTREKPVEMNFLEGANR</sequence>
<dbReference type="RefSeq" id="WP_190896588.1">
    <property type="nucleotide sequence ID" value="NZ_JACJTE010000063.1"/>
</dbReference>
<dbReference type="PANTHER" id="PTHR47691">
    <property type="entry name" value="REGULATOR-RELATED"/>
    <property type="match status" value="1"/>
</dbReference>
<reference evidence="2 3" key="1">
    <citation type="journal article" date="2020" name="ISME J.">
        <title>Comparative genomics reveals insights into cyanobacterial evolution and habitat adaptation.</title>
        <authorList>
            <person name="Chen M.Y."/>
            <person name="Teng W.K."/>
            <person name="Zhao L."/>
            <person name="Hu C.X."/>
            <person name="Zhou Y.K."/>
            <person name="Han B.P."/>
            <person name="Song L.R."/>
            <person name="Shu W.S."/>
        </authorList>
    </citation>
    <scope>NUCLEOTIDE SEQUENCE [LARGE SCALE GENOMIC DNA]</scope>
    <source>
        <strain evidence="2 3">FACHB-391</strain>
    </source>
</reference>
<dbReference type="SUPFAM" id="SSF52540">
    <property type="entry name" value="P-loop containing nucleoside triphosphate hydrolases"/>
    <property type="match status" value="1"/>
</dbReference>
<dbReference type="InterPro" id="IPR002182">
    <property type="entry name" value="NB-ARC"/>
</dbReference>